<feature type="transmembrane region" description="Helical" evidence="1">
    <location>
        <begin position="6"/>
        <end position="30"/>
    </location>
</feature>
<evidence type="ECO:0000256" key="1">
    <source>
        <dbReference type="SAM" id="Phobius"/>
    </source>
</evidence>
<gene>
    <name evidence="2" type="primary">Dana\GF28165</name>
    <name evidence="2" type="ORF">GF28165</name>
</gene>
<organism evidence="2 3">
    <name type="scientific">Drosophila ananassae</name>
    <name type="common">Fruit fly</name>
    <dbReference type="NCBI Taxonomy" id="7217"/>
    <lineage>
        <taxon>Eukaryota</taxon>
        <taxon>Metazoa</taxon>
        <taxon>Ecdysozoa</taxon>
        <taxon>Arthropoda</taxon>
        <taxon>Hexapoda</taxon>
        <taxon>Insecta</taxon>
        <taxon>Pterygota</taxon>
        <taxon>Neoptera</taxon>
        <taxon>Endopterygota</taxon>
        <taxon>Diptera</taxon>
        <taxon>Brachycera</taxon>
        <taxon>Muscomorpha</taxon>
        <taxon>Ephydroidea</taxon>
        <taxon>Drosophilidae</taxon>
        <taxon>Drosophila</taxon>
        <taxon>Sophophora</taxon>
    </lineage>
</organism>
<dbReference type="Proteomes" id="UP000007801">
    <property type="component" value="Unassembled WGS sequence"/>
</dbReference>
<feature type="transmembrane region" description="Helical" evidence="1">
    <location>
        <begin position="137"/>
        <end position="161"/>
    </location>
</feature>
<dbReference type="GeneID" id="26515574"/>
<dbReference type="EMBL" id="CH902618">
    <property type="protein sequence ID" value="KPU78664.1"/>
    <property type="molecule type" value="Genomic_DNA"/>
</dbReference>
<keyword evidence="1" id="KW-1133">Transmembrane helix</keyword>
<dbReference type="OrthoDB" id="7837036at2759"/>
<evidence type="ECO:0000313" key="3">
    <source>
        <dbReference type="Proteomes" id="UP000007801"/>
    </source>
</evidence>
<feature type="transmembrane region" description="Helical" evidence="1">
    <location>
        <begin position="72"/>
        <end position="97"/>
    </location>
</feature>
<proteinExistence type="predicted"/>
<protein>
    <recommendedName>
        <fullName evidence="4">Transmembrane protein</fullName>
    </recommendedName>
</protein>
<reference evidence="2 3" key="1">
    <citation type="journal article" date="2007" name="Nature">
        <title>Evolution of genes and genomes on the Drosophila phylogeny.</title>
        <authorList>
            <consortium name="Drosophila 12 Genomes Consortium"/>
            <person name="Clark A.G."/>
            <person name="Eisen M.B."/>
            <person name="Smith D.R."/>
            <person name="Bergman C.M."/>
            <person name="Oliver B."/>
            <person name="Markow T.A."/>
            <person name="Kaufman T.C."/>
            <person name="Kellis M."/>
            <person name="Gelbart W."/>
            <person name="Iyer V.N."/>
            <person name="Pollard D.A."/>
            <person name="Sackton T.B."/>
            <person name="Larracuente A.M."/>
            <person name="Singh N.D."/>
            <person name="Abad J.P."/>
            <person name="Abt D.N."/>
            <person name="Adryan B."/>
            <person name="Aguade M."/>
            <person name="Akashi H."/>
            <person name="Anderson W.W."/>
            <person name="Aquadro C.F."/>
            <person name="Ardell D.H."/>
            <person name="Arguello R."/>
            <person name="Artieri C.G."/>
            <person name="Barbash D.A."/>
            <person name="Barker D."/>
            <person name="Barsanti P."/>
            <person name="Batterham P."/>
            <person name="Batzoglou S."/>
            <person name="Begun D."/>
            <person name="Bhutkar A."/>
            <person name="Blanco E."/>
            <person name="Bosak S.A."/>
            <person name="Bradley R.K."/>
            <person name="Brand A.D."/>
            <person name="Brent M.R."/>
            <person name="Brooks A.N."/>
            <person name="Brown R.H."/>
            <person name="Butlin R.K."/>
            <person name="Caggese C."/>
            <person name="Calvi B.R."/>
            <person name="Bernardo de Carvalho A."/>
            <person name="Caspi A."/>
            <person name="Castrezana S."/>
            <person name="Celniker S.E."/>
            <person name="Chang J.L."/>
            <person name="Chapple C."/>
            <person name="Chatterji S."/>
            <person name="Chinwalla A."/>
            <person name="Civetta A."/>
            <person name="Clifton S.W."/>
            <person name="Comeron J.M."/>
            <person name="Costello J.C."/>
            <person name="Coyne J.A."/>
            <person name="Daub J."/>
            <person name="David R.G."/>
            <person name="Delcher A.L."/>
            <person name="Delehaunty K."/>
            <person name="Do C.B."/>
            <person name="Ebling H."/>
            <person name="Edwards K."/>
            <person name="Eickbush T."/>
            <person name="Evans J.D."/>
            <person name="Filipski A."/>
            <person name="Findeiss S."/>
            <person name="Freyhult E."/>
            <person name="Fulton L."/>
            <person name="Fulton R."/>
            <person name="Garcia A.C."/>
            <person name="Gardiner A."/>
            <person name="Garfield D.A."/>
            <person name="Garvin B.E."/>
            <person name="Gibson G."/>
            <person name="Gilbert D."/>
            <person name="Gnerre S."/>
            <person name="Godfrey J."/>
            <person name="Good R."/>
            <person name="Gotea V."/>
            <person name="Gravely B."/>
            <person name="Greenberg A.J."/>
            <person name="Griffiths-Jones S."/>
            <person name="Gross S."/>
            <person name="Guigo R."/>
            <person name="Gustafson E.A."/>
            <person name="Haerty W."/>
            <person name="Hahn M.W."/>
            <person name="Halligan D.L."/>
            <person name="Halpern A.L."/>
            <person name="Halter G.M."/>
            <person name="Han M.V."/>
            <person name="Heger A."/>
            <person name="Hillier L."/>
            <person name="Hinrichs A.S."/>
            <person name="Holmes I."/>
            <person name="Hoskins R.A."/>
            <person name="Hubisz M.J."/>
            <person name="Hultmark D."/>
            <person name="Huntley M.A."/>
            <person name="Jaffe D.B."/>
            <person name="Jagadeeshan S."/>
            <person name="Jeck W.R."/>
            <person name="Johnson J."/>
            <person name="Jones C.D."/>
            <person name="Jordan W.C."/>
            <person name="Karpen G.H."/>
            <person name="Kataoka E."/>
            <person name="Keightley P.D."/>
            <person name="Kheradpour P."/>
            <person name="Kirkness E.F."/>
            <person name="Koerich L.B."/>
            <person name="Kristiansen K."/>
            <person name="Kudrna D."/>
            <person name="Kulathinal R.J."/>
            <person name="Kumar S."/>
            <person name="Kwok R."/>
            <person name="Lander E."/>
            <person name="Langley C.H."/>
            <person name="Lapoint R."/>
            <person name="Lazzaro B.P."/>
            <person name="Lee S.J."/>
            <person name="Levesque L."/>
            <person name="Li R."/>
            <person name="Lin C.F."/>
            <person name="Lin M.F."/>
            <person name="Lindblad-Toh K."/>
            <person name="Llopart A."/>
            <person name="Long M."/>
            <person name="Low L."/>
            <person name="Lozovsky E."/>
            <person name="Lu J."/>
            <person name="Luo M."/>
            <person name="Machado C.A."/>
            <person name="Makalowski W."/>
            <person name="Marzo M."/>
            <person name="Matsuda M."/>
            <person name="Matzkin L."/>
            <person name="McAllister B."/>
            <person name="McBride C.S."/>
            <person name="McKernan B."/>
            <person name="McKernan K."/>
            <person name="Mendez-Lago M."/>
            <person name="Minx P."/>
            <person name="Mollenhauer M.U."/>
            <person name="Montooth K."/>
            <person name="Mount S.M."/>
            <person name="Mu X."/>
            <person name="Myers E."/>
            <person name="Negre B."/>
            <person name="Newfeld S."/>
            <person name="Nielsen R."/>
            <person name="Noor M.A."/>
            <person name="O'Grady P."/>
            <person name="Pachter L."/>
            <person name="Papaceit M."/>
            <person name="Parisi M.J."/>
            <person name="Parisi M."/>
            <person name="Parts L."/>
            <person name="Pedersen J.S."/>
            <person name="Pesole G."/>
            <person name="Phillippy A.M."/>
            <person name="Ponting C.P."/>
            <person name="Pop M."/>
            <person name="Porcelli D."/>
            <person name="Powell J.R."/>
            <person name="Prohaska S."/>
            <person name="Pruitt K."/>
            <person name="Puig M."/>
            <person name="Quesneville H."/>
            <person name="Ram K.R."/>
            <person name="Rand D."/>
            <person name="Rasmussen M.D."/>
            <person name="Reed L.K."/>
            <person name="Reenan R."/>
            <person name="Reily A."/>
            <person name="Remington K.A."/>
            <person name="Rieger T.T."/>
            <person name="Ritchie M.G."/>
            <person name="Robin C."/>
            <person name="Rogers Y.H."/>
            <person name="Rohde C."/>
            <person name="Rozas J."/>
            <person name="Rubenfield M.J."/>
            <person name="Ruiz A."/>
            <person name="Russo S."/>
            <person name="Salzberg S.L."/>
            <person name="Sanchez-Gracia A."/>
            <person name="Saranga D.J."/>
            <person name="Sato H."/>
            <person name="Schaeffer S.W."/>
            <person name="Schatz M.C."/>
            <person name="Schlenke T."/>
            <person name="Schwartz R."/>
            <person name="Segarra C."/>
            <person name="Singh R.S."/>
            <person name="Sirot L."/>
            <person name="Sirota M."/>
            <person name="Sisneros N.B."/>
            <person name="Smith C.D."/>
            <person name="Smith T.F."/>
            <person name="Spieth J."/>
            <person name="Stage D.E."/>
            <person name="Stark A."/>
            <person name="Stephan W."/>
            <person name="Strausberg R.L."/>
            <person name="Strempel S."/>
            <person name="Sturgill D."/>
            <person name="Sutton G."/>
            <person name="Sutton G.G."/>
            <person name="Tao W."/>
            <person name="Teichmann S."/>
            <person name="Tobari Y.N."/>
            <person name="Tomimura Y."/>
            <person name="Tsolas J.M."/>
            <person name="Valente V.L."/>
            <person name="Venter E."/>
            <person name="Venter J.C."/>
            <person name="Vicario S."/>
            <person name="Vieira F.G."/>
            <person name="Vilella A.J."/>
            <person name="Villasante A."/>
            <person name="Walenz B."/>
            <person name="Wang J."/>
            <person name="Wasserman M."/>
            <person name="Watts T."/>
            <person name="Wilson D."/>
            <person name="Wilson R.K."/>
            <person name="Wing R.A."/>
            <person name="Wolfner M.F."/>
            <person name="Wong A."/>
            <person name="Wong G.K."/>
            <person name="Wu C.I."/>
            <person name="Wu G."/>
            <person name="Yamamoto D."/>
            <person name="Yang H.P."/>
            <person name="Yang S.P."/>
            <person name="Yorke J.A."/>
            <person name="Yoshida K."/>
            <person name="Zdobnov E."/>
            <person name="Zhang P."/>
            <person name="Zhang Y."/>
            <person name="Zimin A.V."/>
            <person name="Baldwin J."/>
            <person name="Abdouelleil A."/>
            <person name="Abdulkadir J."/>
            <person name="Abebe A."/>
            <person name="Abera B."/>
            <person name="Abreu J."/>
            <person name="Acer S.C."/>
            <person name="Aftuck L."/>
            <person name="Alexander A."/>
            <person name="An P."/>
            <person name="Anderson E."/>
            <person name="Anderson S."/>
            <person name="Arachi H."/>
            <person name="Azer M."/>
            <person name="Bachantsang P."/>
            <person name="Barry A."/>
            <person name="Bayul T."/>
            <person name="Berlin A."/>
            <person name="Bessette D."/>
            <person name="Bloom T."/>
            <person name="Blye J."/>
            <person name="Boguslavskiy L."/>
            <person name="Bonnet C."/>
            <person name="Boukhgalter B."/>
            <person name="Bourzgui I."/>
            <person name="Brown A."/>
            <person name="Cahill P."/>
            <person name="Channer S."/>
            <person name="Cheshatsang Y."/>
            <person name="Chuda L."/>
            <person name="Citroen M."/>
            <person name="Collymore A."/>
            <person name="Cooke P."/>
            <person name="Costello M."/>
            <person name="D'Aco K."/>
            <person name="Daza R."/>
            <person name="De Haan G."/>
            <person name="DeGray S."/>
            <person name="DeMaso C."/>
            <person name="Dhargay N."/>
            <person name="Dooley K."/>
            <person name="Dooley E."/>
            <person name="Doricent M."/>
            <person name="Dorje P."/>
            <person name="Dorjee K."/>
            <person name="Dupes A."/>
            <person name="Elong R."/>
            <person name="Falk J."/>
            <person name="Farina A."/>
            <person name="Faro S."/>
            <person name="Ferguson D."/>
            <person name="Fisher S."/>
            <person name="Foley C.D."/>
            <person name="Franke A."/>
            <person name="Friedrich D."/>
            <person name="Gadbois L."/>
            <person name="Gearin G."/>
            <person name="Gearin C.R."/>
            <person name="Giannoukos G."/>
            <person name="Goode T."/>
            <person name="Graham J."/>
            <person name="Grandbois E."/>
            <person name="Grewal S."/>
            <person name="Gyaltsen K."/>
            <person name="Hafez N."/>
            <person name="Hagos B."/>
            <person name="Hall J."/>
            <person name="Henson C."/>
            <person name="Hollinger A."/>
            <person name="Honan T."/>
            <person name="Huard M.D."/>
            <person name="Hughes L."/>
            <person name="Hurhula B."/>
            <person name="Husby M.E."/>
            <person name="Kamat A."/>
            <person name="Kanga B."/>
            <person name="Kashin S."/>
            <person name="Khazanovich D."/>
            <person name="Kisner P."/>
            <person name="Lance K."/>
            <person name="Lara M."/>
            <person name="Lee W."/>
            <person name="Lennon N."/>
            <person name="Letendre F."/>
            <person name="LeVine R."/>
            <person name="Lipovsky A."/>
            <person name="Liu X."/>
            <person name="Liu J."/>
            <person name="Liu S."/>
            <person name="Lokyitsang T."/>
            <person name="Lokyitsang Y."/>
            <person name="Lubonja R."/>
            <person name="Lui A."/>
            <person name="MacDonald P."/>
            <person name="Magnisalis V."/>
            <person name="Maru K."/>
            <person name="Matthews C."/>
            <person name="McCusker W."/>
            <person name="McDonough S."/>
            <person name="Mehta T."/>
            <person name="Meldrim J."/>
            <person name="Meneus L."/>
            <person name="Mihai O."/>
            <person name="Mihalev A."/>
            <person name="Mihova T."/>
            <person name="Mittelman R."/>
            <person name="Mlenga V."/>
            <person name="Montmayeur A."/>
            <person name="Mulrain L."/>
            <person name="Navidi A."/>
            <person name="Naylor J."/>
            <person name="Negash T."/>
            <person name="Nguyen T."/>
            <person name="Nguyen N."/>
            <person name="Nicol R."/>
            <person name="Norbu C."/>
            <person name="Norbu N."/>
            <person name="Novod N."/>
            <person name="O'Neill B."/>
            <person name="Osman S."/>
            <person name="Markiewicz E."/>
            <person name="Oyono O.L."/>
            <person name="Patti C."/>
            <person name="Phunkhang P."/>
            <person name="Pierre F."/>
            <person name="Priest M."/>
            <person name="Raghuraman S."/>
            <person name="Rege F."/>
            <person name="Reyes R."/>
            <person name="Rise C."/>
            <person name="Rogov P."/>
            <person name="Ross K."/>
            <person name="Ryan E."/>
            <person name="Settipalli S."/>
            <person name="Shea T."/>
            <person name="Sherpa N."/>
            <person name="Shi L."/>
            <person name="Shih D."/>
            <person name="Sparrow T."/>
            <person name="Spaulding J."/>
            <person name="Stalker J."/>
            <person name="Stange-Thomann N."/>
            <person name="Stavropoulos S."/>
            <person name="Stone C."/>
            <person name="Strader C."/>
            <person name="Tesfaye S."/>
            <person name="Thomson T."/>
            <person name="Thoulutsang Y."/>
            <person name="Thoulutsang D."/>
            <person name="Topham K."/>
            <person name="Topping I."/>
            <person name="Tsamla T."/>
            <person name="Vassiliev H."/>
            <person name="Vo A."/>
            <person name="Wangchuk T."/>
            <person name="Wangdi T."/>
            <person name="Weiand M."/>
            <person name="Wilkinson J."/>
            <person name="Wilson A."/>
            <person name="Yadav S."/>
            <person name="Young G."/>
            <person name="Yu Q."/>
            <person name="Zembek L."/>
            <person name="Zhong D."/>
            <person name="Zimmer A."/>
            <person name="Zwirko Z."/>
            <person name="Jaffe D.B."/>
            <person name="Alvarez P."/>
            <person name="Brockman W."/>
            <person name="Butler J."/>
            <person name="Chin C."/>
            <person name="Gnerre S."/>
            <person name="Grabherr M."/>
            <person name="Kleber M."/>
            <person name="Mauceli E."/>
            <person name="MacCallum I."/>
        </authorList>
    </citation>
    <scope>NUCLEOTIDE SEQUENCE [LARGE SCALE GENOMIC DNA]</scope>
    <source>
        <strain evidence="3">Tucson 14024-0371.13</strain>
    </source>
</reference>
<dbReference type="KEGG" id="dan:26515574"/>
<dbReference type="InParanoid" id="A0A0P8ZVR3"/>
<keyword evidence="3" id="KW-1185">Reference proteome</keyword>
<keyword evidence="1" id="KW-0812">Transmembrane</keyword>
<name>A0A0P8ZVR3_DROAN</name>
<evidence type="ECO:0008006" key="4">
    <source>
        <dbReference type="Google" id="ProtNLM"/>
    </source>
</evidence>
<sequence>MMDALHAFGLAIGWMDIAGVLFFEALMFFLMRRRRLAELADKGSAEDPIKSKGRSLPILMSRAKLSNAENDCIFWSYLVMLNVWIVVTLLMITGISLHKPELMIIWLIWCACGLAFDVLFIFWWIYELCMGDAIEALTNIMISLLTMAIEFGFICVIYTIYRDLLNSSDDSENKNAKKSVFSNMMI</sequence>
<keyword evidence="1" id="KW-0472">Membrane</keyword>
<dbReference type="AlphaFoldDB" id="A0A0P8ZVR3"/>
<accession>A0A0P8ZVR3</accession>
<feature type="transmembrane region" description="Helical" evidence="1">
    <location>
        <begin position="103"/>
        <end position="125"/>
    </location>
</feature>
<evidence type="ECO:0000313" key="2">
    <source>
        <dbReference type="EMBL" id="KPU78664.1"/>
    </source>
</evidence>